<dbReference type="Proteomes" id="UP000800200">
    <property type="component" value="Unassembled WGS sequence"/>
</dbReference>
<protein>
    <submittedName>
        <fullName evidence="3">Uncharacterized protein</fullName>
    </submittedName>
</protein>
<gene>
    <name evidence="3" type="ORF">K469DRAFT_692139</name>
</gene>
<keyword evidence="1" id="KW-0175">Coiled coil</keyword>
<evidence type="ECO:0000256" key="2">
    <source>
        <dbReference type="SAM" id="MobiDB-lite"/>
    </source>
</evidence>
<sequence length="308" mass="34990">MSTNTSQQIVEAYREFLDKFPDNMTQQAPGELSAQNIPQMNQSNPSLSQEIRRLDGMFTGLATLVDDASKRVGSIQEQTAKIIGPLPDFIAQQKKYTQDVYQAYTKEFRTVQEQGIFIRNLQNTVQERETVIRNLQNTVQERETVIRNLQKTLAGERERHQYGDAELVLLKQNLEEEIKLRTALEEELTKSRENVAEYETINGNLQKLVDAMEDRKLELEKENEELKAAVDKGPGNADADGMDVINWPEVVQGVNAGDELANKVQNLEEENADLQRKLQEANNAHMLNTTSRPSRSSRSSSVRGRRGK</sequence>
<evidence type="ECO:0000313" key="3">
    <source>
        <dbReference type="EMBL" id="KAF2181262.1"/>
    </source>
</evidence>
<dbReference type="EMBL" id="ML994653">
    <property type="protein sequence ID" value="KAF2181262.1"/>
    <property type="molecule type" value="Genomic_DNA"/>
</dbReference>
<feature type="coiled-coil region" evidence="1">
    <location>
        <begin position="118"/>
        <end position="232"/>
    </location>
</feature>
<dbReference type="Gene3D" id="1.10.287.1490">
    <property type="match status" value="1"/>
</dbReference>
<evidence type="ECO:0000256" key="1">
    <source>
        <dbReference type="SAM" id="Coils"/>
    </source>
</evidence>
<feature type="region of interest" description="Disordered" evidence="2">
    <location>
        <begin position="279"/>
        <end position="308"/>
    </location>
</feature>
<keyword evidence="4" id="KW-1185">Reference proteome</keyword>
<reference evidence="3" key="1">
    <citation type="journal article" date="2020" name="Stud. Mycol.">
        <title>101 Dothideomycetes genomes: a test case for predicting lifestyles and emergence of pathogens.</title>
        <authorList>
            <person name="Haridas S."/>
            <person name="Albert R."/>
            <person name="Binder M."/>
            <person name="Bloem J."/>
            <person name="Labutti K."/>
            <person name="Salamov A."/>
            <person name="Andreopoulos B."/>
            <person name="Baker S."/>
            <person name="Barry K."/>
            <person name="Bills G."/>
            <person name="Bluhm B."/>
            <person name="Cannon C."/>
            <person name="Castanera R."/>
            <person name="Culley D."/>
            <person name="Daum C."/>
            <person name="Ezra D."/>
            <person name="Gonzalez J."/>
            <person name="Henrissat B."/>
            <person name="Kuo A."/>
            <person name="Liang C."/>
            <person name="Lipzen A."/>
            <person name="Lutzoni F."/>
            <person name="Magnuson J."/>
            <person name="Mondo S."/>
            <person name="Nolan M."/>
            <person name="Ohm R."/>
            <person name="Pangilinan J."/>
            <person name="Park H.-J."/>
            <person name="Ramirez L."/>
            <person name="Alfaro M."/>
            <person name="Sun H."/>
            <person name="Tritt A."/>
            <person name="Yoshinaga Y."/>
            <person name="Zwiers L.-H."/>
            <person name="Turgeon B."/>
            <person name="Goodwin S."/>
            <person name="Spatafora J."/>
            <person name="Crous P."/>
            <person name="Grigoriev I."/>
        </authorList>
    </citation>
    <scope>NUCLEOTIDE SEQUENCE</scope>
    <source>
        <strain evidence="3">CBS 207.26</strain>
    </source>
</reference>
<organism evidence="3 4">
    <name type="scientific">Zopfia rhizophila CBS 207.26</name>
    <dbReference type="NCBI Taxonomy" id="1314779"/>
    <lineage>
        <taxon>Eukaryota</taxon>
        <taxon>Fungi</taxon>
        <taxon>Dikarya</taxon>
        <taxon>Ascomycota</taxon>
        <taxon>Pezizomycotina</taxon>
        <taxon>Dothideomycetes</taxon>
        <taxon>Dothideomycetes incertae sedis</taxon>
        <taxon>Zopfiaceae</taxon>
        <taxon>Zopfia</taxon>
    </lineage>
</organism>
<feature type="compositionally biased region" description="Polar residues" evidence="2">
    <location>
        <begin position="280"/>
        <end position="290"/>
    </location>
</feature>
<accession>A0A6A6DSA1</accession>
<feature type="compositionally biased region" description="Low complexity" evidence="2">
    <location>
        <begin position="291"/>
        <end position="302"/>
    </location>
</feature>
<name>A0A6A6DSA1_9PEZI</name>
<dbReference type="AlphaFoldDB" id="A0A6A6DSA1"/>
<proteinExistence type="predicted"/>
<evidence type="ECO:0000313" key="4">
    <source>
        <dbReference type="Proteomes" id="UP000800200"/>
    </source>
</evidence>